<protein>
    <recommendedName>
        <fullName evidence="3">Lipoprotein</fullName>
    </recommendedName>
</protein>
<dbReference type="RefSeq" id="WP_284319068.1">
    <property type="nucleotide sequence ID" value="NZ_BSOB01000004.1"/>
</dbReference>
<evidence type="ECO:0008006" key="3">
    <source>
        <dbReference type="Google" id="ProtNLM"/>
    </source>
</evidence>
<sequence length="121" mass="12911">MRYALCVVAGLLASCSTMDPPRHYVDFVNDSPDSVVSLSVAAPGSTNWQALHLHGTFNGGPLEGGYVGDANVALPDGQGCTYDVLVEFAHQKALLISALNVCKVQRLHIGHAWQQANLHTI</sequence>
<gene>
    <name evidence="1" type="ORF">GCM10007901_02400</name>
</gene>
<evidence type="ECO:0000313" key="2">
    <source>
        <dbReference type="Proteomes" id="UP001156670"/>
    </source>
</evidence>
<comment type="caution">
    <text evidence="1">The sequence shown here is derived from an EMBL/GenBank/DDBJ whole genome shotgun (WGS) entry which is preliminary data.</text>
</comment>
<evidence type="ECO:0000313" key="1">
    <source>
        <dbReference type="EMBL" id="GLQ91290.1"/>
    </source>
</evidence>
<organism evidence="1 2">
    <name type="scientific">Dyella acidisoli</name>
    <dbReference type="NCBI Taxonomy" id="1867834"/>
    <lineage>
        <taxon>Bacteria</taxon>
        <taxon>Pseudomonadati</taxon>
        <taxon>Pseudomonadota</taxon>
        <taxon>Gammaproteobacteria</taxon>
        <taxon>Lysobacterales</taxon>
        <taxon>Rhodanobacteraceae</taxon>
        <taxon>Dyella</taxon>
    </lineage>
</organism>
<dbReference type="EMBL" id="BSOB01000004">
    <property type="protein sequence ID" value="GLQ91290.1"/>
    <property type="molecule type" value="Genomic_DNA"/>
</dbReference>
<name>A0ABQ5XLC0_9GAMM</name>
<keyword evidence="2" id="KW-1185">Reference proteome</keyword>
<dbReference type="PROSITE" id="PS51257">
    <property type="entry name" value="PROKAR_LIPOPROTEIN"/>
    <property type="match status" value="1"/>
</dbReference>
<reference evidence="2" key="1">
    <citation type="journal article" date="2019" name="Int. J. Syst. Evol. Microbiol.">
        <title>The Global Catalogue of Microorganisms (GCM) 10K type strain sequencing project: providing services to taxonomists for standard genome sequencing and annotation.</title>
        <authorList>
            <consortium name="The Broad Institute Genomics Platform"/>
            <consortium name="The Broad Institute Genome Sequencing Center for Infectious Disease"/>
            <person name="Wu L."/>
            <person name="Ma J."/>
        </authorList>
    </citation>
    <scope>NUCLEOTIDE SEQUENCE [LARGE SCALE GENOMIC DNA]</scope>
    <source>
        <strain evidence="2">NBRC 111980</strain>
    </source>
</reference>
<proteinExistence type="predicted"/>
<accession>A0ABQ5XLC0</accession>
<dbReference type="Proteomes" id="UP001156670">
    <property type="component" value="Unassembled WGS sequence"/>
</dbReference>